<dbReference type="InterPro" id="IPR005471">
    <property type="entry name" value="Tscrpt_reg_IclR_N"/>
</dbReference>
<keyword evidence="2" id="KW-0238">DNA-binding</keyword>
<reference evidence="6 7" key="1">
    <citation type="submission" date="2017-10" db="EMBL/GenBank/DDBJ databases">
        <title>The draft genome sequence of Lewinella nigricans NBRC 102662.</title>
        <authorList>
            <person name="Wang K."/>
        </authorList>
    </citation>
    <scope>NUCLEOTIDE SEQUENCE [LARGE SCALE GENOMIC DNA]</scope>
    <source>
        <strain evidence="6 7">NBRC 102662</strain>
    </source>
</reference>
<keyword evidence="1" id="KW-0805">Transcription regulation</keyword>
<comment type="caution">
    <text evidence="6">The sequence shown here is derived from an EMBL/GenBank/DDBJ whole genome shotgun (WGS) entry which is preliminary data.</text>
</comment>
<dbReference type="GO" id="GO:0045893">
    <property type="term" value="P:positive regulation of DNA-templated transcription"/>
    <property type="evidence" value="ECO:0007669"/>
    <property type="project" value="InterPro"/>
</dbReference>
<dbReference type="InterPro" id="IPR029016">
    <property type="entry name" value="GAF-like_dom_sf"/>
</dbReference>
<feature type="domain" description="HTH iclR-type" evidence="4">
    <location>
        <begin position="7"/>
        <end position="67"/>
    </location>
</feature>
<evidence type="ECO:0000259" key="5">
    <source>
        <dbReference type="PROSITE" id="PS51078"/>
    </source>
</evidence>
<keyword evidence="7" id="KW-1185">Reference proteome</keyword>
<dbReference type="GO" id="GO:0003677">
    <property type="term" value="F:DNA binding"/>
    <property type="evidence" value="ECO:0007669"/>
    <property type="project" value="UniProtKB-KW"/>
</dbReference>
<evidence type="ECO:0000256" key="1">
    <source>
        <dbReference type="ARBA" id="ARBA00023015"/>
    </source>
</evidence>
<feature type="domain" description="IclR-ED" evidence="5">
    <location>
        <begin position="68"/>
        <end position="252"/>
    </location>
</feature>
<dbReference type="InterPro" id="IPR036388">
    <property type="entry name" value="WH-like_DNA-bd_sf"/>
</dbReference>
<dbReference type="InterPro" id="IPR014757">
    <property type="entry name" value="Tscrpt_reg_IclR_C"/>
</dbReference>
<accession>A0A2D0N7S0</accession>
<dbReference type="OrthoDB" id="9791752at2"/>
<evidence type="ECO:0000259" key="4">
    <source>
        <dbReference type="PROSITE" id="PS51077"/>
    </source>
</evidence>
<evidence type="ECO:0000256" key="2">
    <source>
        <dbReference type="ARBA" id="ARBA00023125"/>
    </source>
</evidence>
<evidence type="ECO:0000313" key="6">
    <source>
        <dbReference type="EMBL" id="PHN04561.1"/>
    </source>
</evidence>
<evidence type="ECO:0000256" key="3">
    <source>
        <dbReference type="ARBA" id="ARBA00023163"/>
    </source>
</evidence>
<dbReference type="NCBIfam" id="TIGR02431">
    <property type="entry name" value="pcaR_pcaU"/>
    <property type="match status" value="1"/>
</dbReference>
<dbReference type="PROSITE" id="PS51077">
    <property type="entry name" value="HTH_ICLR"/>
    <property type="match status" value="1"/>
</dbReference>
<dbReference type="SMART" id="SM00346">
    <property type="entry name" value="HTH_ICLR"/>
    <property type="match status" value="1"/>
</dbReference>
<dbReference type="SUPFAM" id="SSF46785">
    <property type="entry name" value="Winged helix' DNA-binding domain"/>
    <property type="match status" value="1"/>
</dbReference>
<dbReference type="SUPFAM" id="SSF55781">
    <property type="entry name" value="GAF domain-like"/>
    <property type="match status" value="1"/>
</dbReference>
<dbReference type="InterPro" id="IPR012794">
    <property type="entry name" value="PcaR_PcaU"/>
</dbReference>
<dbReference type="Proteomes" id="UP000223913">
    <property type="component" value="Unassembled WGS sequence"/>
</dbReference>
<dbReference type="Gene3D" id="1.10.10.10">
    <property type="entry name" value="Winged helix-like DNA-binding domain superfamily/Winged helix DNA-binding domain"/>
    <property type="match status" value="1"/>
</dbReference>
<protein>
    <submittedName>
        <fullName evidence="6">IclR family transcriptional regulator</fullName>
    </submittedName>
</protein>
<dbReference type="GO" id="GO:0045892">
    <property type="term" value="P:negative regulation of DNA-templated transcription"/>
    <property type="evidence" value="ECO:0007669"/>
    <property type="project" value="TreeGrafter"/>
</dbReference>
<dbReference type="Pfam" id="PF09339">
    <property type="entry name" value="HTH_IclR"/>
    <property type="match status" value="1"/>
</dbReference>
<proteinExistence type="predicted"/>
<dbReference type="InterPro" id="IPR036390">
    <property type="entry name" value="WH_DNA-bd_sf"/>
</dbReference>
<gene>
    <name evidence="6" type="ORF">CRP01_21390</name>
</gene>
<name>A0A2D0N7S0_FLAN2</name>
<dbReference type="PANTHER" id="PTHR30136">
    <property type="entry name" value="HELIX-TURN-HELIX TRANSCRIPTIONAL REGULATOR, ICLR FAMILY"/>
    <property type="match status" value="1"/>
</dbReference>
<dbReference type="Pfam" id="PF01614">
    <property type="entry name" value="IclR_C"/>
    <property type="match status" value="1"/>
</dbReference>
<organism evidence="6 7">
    <name type="scientific">Flavilitoribacter nigricans (strain ATCC 23147 / DSM 23189 / NBRC 102662 / NCIMB 1420 / SS-2)</name>
    <name type="common">Lewinella nigricans</name>
    <dbReference type="NCBI Taxonomy" id="1122177"/>
    <lineage>
        <taxon>Bacteria</taxon>
        <taxon>Pseudomonadati</taxon>
        <taxon>Bacteroidota</taxon>
        <taxon>Saprospiria</taxon>
        <taxon>Saprospirales</taxon>
        <taxon>Lewinellaceae</taxon>
        <taxon>Flavilitoribacter</taxon>
    </lineage>
</organism>
<dbReference type="AlphaFoldDB" id="A0A2D0N7S0"/>
<dbReference type="GO" id="GO:0003700">
    <property type="term" value="F:DNA-binding transcription factor activity"/>
    <property type="evidence" value="ECO:0007669"/>
    <property type="project" value="TreeGrafter"/>
</dbReference>
<dbReference type="Gene3D" id="3.30.450.40">
    <property type="match status" value="1"/>
</dbReference>
<evidence type="ECO:0000313" key="7">
    <source>
        <dbReference type="Proteomes" id="UP000223913"/>
    </source>
</evidence>
<dbReference type="EMBL" id="PDUD01000025">
    <property type="protein sequence ID" value="PHN04561.1"/>
    <property type="molecule type" value="Genomic_DNA"/>
</dbReference>
<dbReference type="InterPro" id="IPR050707">
    <property type="entry name" value="HTH_MetabolicPath_Reg"/>
</dbReference>
<sequence length="253" mass="28296">MKSSDYVQSLEKGLNILRVFDREHPRLTLSEVAELTGLTRASARRFLLTFAHLNYMDFDGKYFSLNSKILDLGYNYLSTLSLPEVAAPVMKNLSQEVNESCSISVLEGTDIQYIAREQTSRIMTITLGIGTRLPAHITSMGRILLASLPPEELSARLAKFEYGSLTEHTIHTREALEAELHKVKRQGWCLVDQELESGLRSIAAPIRGKELRVIAAMNISAHASRVTRNRLIEIHLPQLLRAAAAISDALQKQ</sequence>
<dbReference type="PROSITE" id="PS51078">
    <property type="entry name" value="ICLR_ED"/>
    <property type="match status" value="1"/>
</dbReference>
<dbReference type="GO" id="GO:0046278">
    <property type="term" value="P:3,4-dihydroxybenzoate metabolic process"/>
    <property type="evidence" value="ECO:0007669"/>
    <property type="project" value="InterPro"/>
</dbReference>
<dbReference type="RefSeq" id="WP_099152135.1">
    <property type="nucleotide sequence ID" value="NZ_PDUD01000025.1"/>
</dbReference>
<dbReference type="PANTHER" id="PTHR30136:SF34">
    <property type="entry name" value="TRANSCRIPTIONAL REGULATOR"/>
    <property type="match status" value="1"/>
</dbReference>
<keyword evidence="3" id="KW-0804">Transcription</keyword>